<dbReference type="GO" id="GO:0019354">
    <property type="term" value="P:siroheme biosynthetic process"/>
    <property type="evidence" value="ECO:0007669"/>
    <property type="project" value="TreeGrafter"/>
</dbReference>
<evidence type="ECO:0000313" key="2">
    <source>
        <dbReference type="Proteomes" id="UP000308199"/>
    </source>
</evidence>
<dbReference type="EMBL" id="SGPK01000696">
    <property type="protein sequence ID" value="THG99200.1"/>
    <property type="molecule type" value="Genomic_DNA"/>
</dbReference>
<dbReference type="AlphaFoldDB" id="A0A4S4KMA0"/>
<keyword evidence="2" id="KW-1185">Reference proteome</keyword>
<reference evidence="1 2" key="1">
    <citation type="submission" date="2019-02" db="EMBL/GenBank/DDBJ databases">
        <title>Genome sequencing of the rare red list fungi Phellinidium pouzarii.</title>
        <authorList>
            <person name="Buettner E."/>
            <person name="Kellner H."/>
        </authorList>
    </citation>
    <scope>NUCLEOTIDE SEQUENCE [LARGE SCALE GENOMIC DNA]</scope>
    <source>
        <strain evidence="1 2">DSM 108285</strain>
    </source>
</reference>
<dbReference type="OrthoDB" id="508204at2759"/>
<dbReference type="InterPro" id="IPR035996">
    <property type="entry name" value="4pyrrol_Methylase_sf"/>
</dbReference>
<organism evidence="1 2">
    <name type="scientific">Phellinidium pouzarii</name>
    <dbReference type="NCBI Taxonomy" id="167371"/>
    <lineage>
        <taxon>Eukaryota</taxon>
        <taxon>Fungi</taxon>
        <taxon>Dikarya</taxon>
        <taxon>Basidiomycota</taxon>
        <taxon>Agaricomycotina</taxon>
        <taxon>Agaricomycetes</taxon>
        <taxon>Hymenochaetales</taxon>
        <taxon>Hymenochaetaceae</taxon>
        <taxon>Phellinidium</taxon>
    </lineage>
</organism>
<proteinExistence type="predicted"/>
<dbReference type="GO" id="GO:0004851">
    <property type="term" value="F:uroporphyrin-III C-methyltransferase activity"/>
    <property type="evidence" value="ECO:0007669"/>
    <property type="project" value="TreeGrafter"/>
</dbReference>
<sequence>MGVARLSSMIDMLLSGSGGRETEARYPSYIPAAVLERASMPDQRVVSAPLCDIVAALESVGEQRPPGLLVVGWAVLSLWGAGDMTVLDESEENVEGREARDLERVKGWLEGHRWRVKEGLDPLWDAFDVSGLTPV</sequence>
<accession>A0A4S4KMA0</accession>
<dbReference type="SUPFAM" id="SSF53790">
    <property type="entry name" value="Tetrapyrrole methylase"/>
    <property type="match status" value="1"/>
</dbReference>
<protein>
    <submittedName>
        <fullName evidence="1">Uncharacterized protein</fullName>
    </submittedName>
</protein>
<dbReference type="PANTHER" id="PTHR45790:SF6">
    <property type="entry name" value="UROPORPHYRINOGEN-III C-METHYLTRANSFERASE"/>
    <property type="match status" value="1"/>
</dbReference>
<gene>
    <name evidence="1" type="ORF">EW145_g7301</name>
</gene>
<dbReference type="Gene3D" id="3.30.950.10">
    <property type="entry name" value="Methyltransferase, Cobalt-precorrin-4 Transmethylase, Domain 2"/>
    <property type="match status" value="1"/>
</dbReference>
<evidence type="ECO:0000313" key="1">
    <source>
        <dbReference type="EMBL" id="THG99200.1"/>
    </source>
</evidence>
<dbReference type="Proteomes" id="UP000308199">
    <property type="component" value="Unassembled WGS sequence"/>
</dbReference>
<dbReference type="InterPro" id="IPR014776">
    <property type="entry name" value="4pyrrole_Mease_sub2"/>
</dbReference>
<name>A0A4S4KMA0_9AGAM</name>
<comment type="caution">
    <text evidence="1">The sequence shown here is derived from an EMBL/GenBank/DDBJ whole genome shotgun (WGS) entry which is preliminary data.</text>
</comment>
<dbReference type="InterPro" id="IPR050161">
    <property type="entry name" value="Siro_Cobalamin_biosynth"/>
</dbReference>
<dbReference type="PANTHER" id="PTHR45790">
    <property type="entry name" value="SIROHEME SYNTHASE-RELATED"/>
    <property type="match status" value="1"/>
</dbReference>